<evidence type="ECO:0000256" key="1">
    <source>
        <dbReference type="SAM" id="MobiDB-lite"/>
    </source>
</evidence>
<proteinExistence type="predicted"/>
<reference evidence="3" key="1">
    <citation type="submission" date="2021-06" db="EMBL/GenBank/DDBJ databases">
        <title>Parelaphostrongylus tenuis whole genome reference sequence.</title>
        <authorList>
            <person name="Garwood T.J."/>
            <person name="Larsen P.A."/>
            <person name="Fountain-Jones N.M."/>
            <person name="Garbe J.R."/>
            <person name="Macchietto M.G."/>
            <person name="Kania S.A."/>
            <person name="Gerhold R.W."/>
            <person name="Richards J.E."/>
            <person name="Wolf T.M."/>
        </authorList>
    </citation>
    <scope>NUCLEOTIDE SEQUENCE</scope>
    <source>
        <strain evidence="3">MNPRO001-30</strain>
        <tissue evidence="3">Meninges</tissue>
    </source>
</reference>
<feature type="signal peptide" evidence="2">
    <location>
        <begin position="1"/>
        <end position="18"/>
    </location>
</feature>
<feature type="region of interest" description="Disordered" evidence="1">
    <location>
        <begin position="88"/>
        <end position="131"/>
    </location>
</feature>
<gene>
    <name evidence="3" type="ORF">KIN20_026146</name>
</gene>
<feature type="chain" id="PRO_5042273676" description="DHHC-type zinc finger family protein" evidence="2">
    <location>
        <begin position="19"/>
        <end position="150"/>
    </location>
</feature>
<organism evidence="3 4">
    <name type="scientific">Parelaphostrongylus tenuis</name>
    <name type="common">Meningeal worm</name>
    <dbReference type="NCBI Taxonomy" id="148309"/>
    <lineage>
        <taxon>Eukaryota</taxon>
        <taxon>Metazoa</taxon>
        <taxon>Ecdysozoa</taxon>
        <taxon>Nematoda</taxon>
        <taxon>Chromadorea</taxon>
        <taxon>Rhabditida</taxon>
        <taxon>Rhabditina</taxon>
        <taxon>Rhabditomorpha</taxon>
        <taxon>Strongyloidea</taxon>
        <taxon>Metastrongylidae</taxon>
        <taxon>Parelaphostrongylus</taxon>
    </lineage>
</organism>
<feature type="compositionally biased region" description="Polar residues" evidence="1">
    <location>
        <begin position="93"/>
        <end position="107"/>
    </location>
</feature>
<evidence type="ECO:0008006" key="5">
    <source>
        <dbReference type="Google" id="ProtNLM"/>
    </source>
</evidence>
<keyword evidence="2" id="KW-0732">Signal</keyword>
<comment type="caution">
    <text evidence="3">The sequence shown here is derived from an EMBL/GenBank/DDBJ whole genome shotgun (WGS) entry which is preliminary data.</text>
</comment>
<protein>
    <recommendedName>
        <fullName evidence="5">DHHC-type zinc finger family protein</fullName>
    </recommendedName>
</protein>
<sequence length="150" mass="16450">MFAISLSFLLSYHLFLTARNRTTVESFRAPILEGGPDKRAFDHGIRANYREVFGYDRRLWFLPVFSSGGDGSVFRIRQLDVYTSDVRTHHTDTSMSPNALYSSQIGSSDHIPSGPGNQGEGQGKRGNAYLPLSASTTTTTIASVSVLETA</sequence>
<accession>A0AAD5QXV8</accession>
<name>A0AAD5QXV8_PARTN</name>
<evidence type="ECO:0000256" key="2">
    <source>
        <dbReference type="SAM" id="SignalP"/>
    </source>
</evidence>
<keyword evidence="4" id="KW-1185">Reference proteome</keyword>
<dbReference type="AlphaFoldDB" id="A0AAD5QXV8"/>
<dbReference type="Proteomes" id="UP001196413">
    <property type="component" value="Unassembled WGS sequence"/>
</dbReference>
<evidence type="ECO:0000313" key="3">
    <source>
        <dbReference type="EMBL" id="KAJ1365726.1"/>
    </source>
</evidence>
<dbReference type="EMBL" id="JAHQIW010005350">
    <property type="protein sequence ID" value="KAJ1365726.1"/>
    <property type="molecule type" value="Genomic_DNA"/>
</dbReference>
<evidence type="ECO:0000313" key="4">
    <source>
        <dbReference type="Proteomes" id="UP001196413"/>
    </source>
</evidence>